<sequence length="102" mass="10576">MNKLLAALCALFFSLSAWAVVNVNTATAQQLEAVKGLGPVKAKAIVDYRSKNGPFKVYADLEKVPGIGPKMLEKMKTELVVSGGVAAPAAAAKPAVAPVKKP</sequence>
<name>A0ABV7TU17_9NEIS</name>
<dbReference type="SUPFAM" id="SSF47781">
    <property type="entry name" value="RuvA domain 2-like"/>
    <property type="match status" value="1"/>
</dbReference>
<organism evidence="3 4">
    <name type="scientific">Vogesella amnigena</name>
    <dbReference type="NCBI Taxonomy" id="1507449"/>
    <lineage>
        <taxon>Bacteria</taxon>
        <taxon>Pseudomonadati</taxon>
        <taxon>Pseudomonadota</taxon>
        <taxon>Betaproteobacteria</taxon>
        <taxon>Neisseriales</taxon>
        <taxon>Chromobacteriaceae</taxon>
        <taxon>Vogesella</taxon>
    </lineage>
</organism>
<dbReference type="GO" id="GO:0003677">
    <property type="term" value="F:DNA binding"/>
    <property type="evidence" value="ECO:0007669"/>
    <property type="project" value="UniProtKB-KW"/>
</dbReference>
<dbReference type="InterPro" id="IPR004509">
    <property type="entry name" value="Competence_ComEA_HhH"/>
</dbReference>
<dbReference type="RefSeq" id="WP_390278800.1">
    <property type="nucleotide sequence ID" value="NZ_JBHRYH010000018.1"/>
</dbReference>
<comment type="caution">
    <text evidence="3">The sequence shown here is derived from an EMBL/GenBank/DDBJ whole genome shotgun (WGS) entry which is preliminary data.</text>
</comment>
<dbReference type="InterPro" id="IPR003583">
    <property type="entry name" value="Hlx-hairpin-Hlx_DNA-bd_motif"/>
</dbReference>
<protein>
    <submittedName>
        <fullName evidence="3">ComEA family DNA-binding protein</fullName>
    </submittedName>
</protein>
<dbReference type="InterPro" id="IPR051675">
    <property type="entry name" value="Endo/Exo/Phosphatase_dom_1"/>
</dbReference>
<feature type="domain" description="Helix-hairpin-helix DNA-binding motif class 1" evidence="2">
    <location>
        <begin position="59"/>
        <end position="78"/>
    </location>
</feature>
<dbReference type="Gene3D" id="1.10.150.280">
    <property type="entry name" value="AF1531-like domain"/>
    <property type="match status" value="1"/>
</dbReference>
<evidence type="ECO:0000256" key="1">
    <source>
        <dbReference type="SAM" id="SignalP"/>
    </source>
</evidence>
<reference evidence="4" key="1">
    <citation type="journal article" date="2019" name="Int. J. Syst. Evol. Microbiol.">
        <title>The Global Catalogue of Microorganisms (GCM) 10K type strain sequencing project: providing services to taxonomists for standard genome sequencing and annotation.</title>
        <authorList>
            <consortium name="The Broad Institute Genomics Platform"/>
            <consortium name="The Broad Institute Genome Sequencing Center for Infectious Disease"/>
            <person name="Wu L."/>
            <person name="Ma J."/>
        </authorList>
    </citation>
    <scope>NUCLEOTIDE SEQUENCE [LARGE SCALE GENOMIC DNA]</scope>
    <source>
        <strain evidence="4">KCTC 42195</strain>
    </source>
</reference>
<feature type="domain" description="Helix-hairpin-helix DNA-binding motif class 1" evidence="2">
    <location>
        <begin position="29"/>
        <end position="48"/>
    </location>
</feature>
<keyword evidence="3" id="KW-0238">DNA-binding</keyword>
<feature type="chain" id="PRO_5046949208" evidence="1">
    <location>
        <begin position="20"/>
        <end position="102"/>
    </location>
</feature>
<dbReference type="SMART" id="SM00278">
    <property type="entry name" value="HhH1"/>
    <property type="match status" value="2"/>
</dbReference>
<dbReference type="Proteomes" id="UP001595636">
    <property type="component" value="Unassembled WGS sequence"/>
</dbReference>
<dbReference type="NCBIfam" id="TIGR00426">
    <property type="entry name" value="competence protein ComEA helix-hairpin-helix repeat region"/>
    <property type="match status" value="1"/>
</dbReference>
<evidence type="ECO:0000313" key="3">
    <source>
        <dbReference type="EMBL" id="MFC3626266.1"/>
    </source>
</evidence>
<feature type="signal peptide" evidence="1">
    <location>
        <begin position="1"/>
        <end position="19"/>
    </location>
</feature>
<keyword evidence="1" id="KW-0732">Signal</keyword>
<keyword evidence="4" id="KW-1185">Reference proteome</keyword>
<proteinExistence type="predicted"/>
<dbReference type="EMBL" id="JBHRYH010000018">
    <property type="protein sequence ID" value="MFC3626266.1"/>
    <property type="molecule type" value="Genomic_DNA"/>
</dbReference>
<dbReference type="PANTHER" id="PTHR21180:SF32">
    <property type="entry name" value="ENDONUCLEASE_EXONUCLEASE_PHOSPHATASE FAMILY DOMAIN-CONTAINING PROTEIN 1"/>
    <property type="match status" value="1"/>
</dbReference>
<dbReference type="PANTHER" id="PTHR21180">
    <property type="entry name" value="ENDONUCLEASE/EXONUCLEASE/PHOSPHATASE FAMILY DOMAIN-CONTAINING PROTEIN 1"/>
    <property type="match status" value="1"/>
</dbReference>
<evidence type="ECO:0000259" key="2">
    <source>
        <dbReference type="SMART" id="SM00278"/>
    </source>
</evidence>
<accession>A0ABV7TU17</accession>
<gene>
    <name evidence="3" type="ORF">ACFOKJ_08990</name>
</gene>
<dbReference type="Pfam" id="PF12836">
    <property type="entry name" value="HHH_3"/>
    <property type="match status" value="1"/>
</dbReference>
<evidence type="ECO:0000313" key="4">
    <source>
        <dbReference type="Proteomes" id="UP001595636"/>
    </source>
</evidence>
<dbReference type="InterPro" id="IPR010994">
    <property type="entry name" value="RuvA_2-like"/>
</dbReference>